<dbReference type="KEGG" id="hty:BN2458_PEG1569"/>
<protein>
    <recommendedName>
        <fullName evidence="6">Outer membrane beta-barrel protein</fullName>
    </recommendedName>
</protein>
<dbReference type="PATRIC" id="fig|76936.10.peg.1531"/>
<reference evidence="5" key="3">
    <citation type="submission" date="2015-11" db="EMBL/GenBank/DDBJ databases">
        <authorList>
            <person name="Anvar S.Y."/>
        </authorList>
    </citation>
    <scope>NUCLEOTIDE SEQUENCE [LARGE SCALE GENOMIC DNA]</scope>
</reference>
<feature type="chain" id="PRO_5044540569" description="Outer membrane beta-barrel protein" evidence="1">
    <location>
        <begin position="21"/>
        <end position="173"/>
    </location>
</feature>
<gene>
    <name evidence="2" type="ORF">BN2458_PEG1569</name>
    <name evidence="3" type="ORF">LS75_002150</name>
</gene>
<reference evidence="2" key="2">
    <citation type="submission" date="2015-11" db="EMBL/GenBank/DDBJ databases">
        <authorList>
            <person name="Zhang Y."/>
            <person name="Guo Z."/>
        </authorList>
    </citation>
    <scope>NUCLEOTIDE SEQUENCE</scope>
    <source>
        <strain evidence="2">1</strain>
    </source>
</reference>
<evidence type="ECO:0000313" key="5">
    <source>
        <dbReference type="Proteomes" id="UP000064525"/>
    </source>
</evidence>
<reference evidence="3 4" key="1">
    <citation type="journal article" date="2014" name="Genome Announc.">
        <title>Draft genome sequences of eight enterohepatic helicobacter species isolated from both laboratory and wild rodents.</title>
        <authorList>
            <person name="Sheh A."/>
            <person name="Shen Z."/>
            <person name="Fox J.G."/>
        </authorList>
    </citation>
    <scope>NUCLEOTIDE SEQUENCE [LARGE SCALE GENOMIC DNA]</scope>
    <source>
        <strain evidence="3 4">MIT 98-6810</strain>
    </source>
</reference>
<dbReference type="OrthoDB" id="5328544at2"/>
<dbReference type="STRING" id="76936.BN2458_PEG1569"/>
<feature type="signal peptide" evidence="1">
    <location>
        <begin position="1"/>
        <end position="20"/>
    </location>
</feature>
<accession>A0A099UFN9</accession>
<dbReference type="Proteomes" id="UP000064525">
    <property type="component" value="Chromosome I"/>
</dbReference>
<dbReference type="Proteomes" id="UP000029925">
    <property type="component" value="Unassembled WGS sequence"/>
</dbReference>
<dbReference type="RefSeq" id="WP_034343265.1">
    <property type="nucleotide sequence ID" value="NZ_CAMTKE010000003.1"/>
</dbReference>
<sequence>MKKLSLSLLFAAGFAMSTQAASIMGFEISPEFGLGAGQTKQTISSADTNFKDYSVFGRIWLGAFDFVVAPQIKYDFNSYSNSDDNYRNLQYGVSAGYNIGLFVARLTPYVGVNYSSFNKFYKDTTAYNAGLKLKFDLIPISLGVLYTYQKPENEGTKQEVKMQSIQALLGVHF</sequence>
<proteinExistence type="predicted"/>
<evidence type="ECO:0000313" key="4">
    <source>
        <dbReference type="Proteomes" id="UP000029925"/>
    </source>
</evidence>
<dbReference type="GeneID" id="78151732"/>
<evidence type="ECO:0000256" key="1">
    <source>
        <dbReference type="SAM" id="SignalP"/>
    </source>
</evidence>
<keyword evidence="4" id="KW-1185">Reference proteome</keyword>
<dbReference type="SUPFAM" id="SSF103515">
    <property type="entry name" value="Autotransporter"/>
    <property type="match status" value="1"/>
</dbReference>
<evidence type="ECO:0000313" key="3">
    <source>
        <dbReference type="EMBL" id="TLD79127.1"/>
    </source>
</evidence>
<dbReference type="EMBL" id="LN907858">
    <property type="protein sequence ID" value="CUU40452.1"/>
    <property type="molecule type" value="Genomic_DNA"/>
</dbReference>
<keyword evidence="1" id="KW-0732">Signal</keyword>
<evidence type="ECO:0008006" key="6">
    <source>
        <dbReference type="Google" id="ProtNLM"/>
    </source>
</evidence>
<evidence type="ECO:0000313" key="2">
    <source>
        <dbReference type="EMBL" id="CUU40452.1"/>
    </source>
</evidence>
<organism evidence="2 5">
    <name type="scientific">Helicobacter typhlonius</name>
    <dbReference type="NCBI Taxonomy" id="76936"/>
    <lineage>
        <taxon>Bacteria</taxon>
        <taxon>Pseudomonadati</taxon>
        <taxon>Campylobacterota</taxon>
        <taxon>Epsilonproteobacteria</taxon>
        <taxon>Campylobacterales</taxon>
        <taxon>Helicobacteraceae</taxon>
        <taxon>Helicobacter</taxon>
    </lineage>
</organism>
<dbReference type="InterPro" id="IPR036709">
    <property type="entry name" value="Autotransporte_beta_dom_sf"/>
</dbReference>
<dbReference type="EMBL" id="JRPF02000002">
    <property type="protein sequence ID" value="TLD79127.1"/>
    <property type="molecule type" value="Genomic_DNA"/>
</dbReference>
<dbReference type="AlphaFoldDB" id="A0A099UFN9"/>
<name>A0A099UFN9_9HELI</name>